<gene>
    <name evidence="1" type="ORF">AVENP_2116</name>
</gene>
<dbReference type="EMBL" id="CP053840">
    <property type="protein sequence ID" value="QKF67645.1"/>
    <property type="molecule type" value="Genomic_DNA"/>
</dbReference>
<sequence>MILGKCPYCKGNVHAIKSTANGKKVNLYSCENSKKEYDDSEQFVFTSDSTCTFRVYSNVFLRWNKRSFSKYEMKKLLEEDQVIVRLHGRRGTSEYFKYVITDKEYGVSILWDEEVTEYSKELEEEID</sequence>
<protein>
    <submittedName>
        <fullName evidence="1">Uncharacterized protein</fullName>
    </submittedName>
</protein>
<dbReference type="Proteomes" id="UP000503482">
    <property type="component" value="Chromosome"/>
</dbReference>
<name>A0AAE7E487_9BACT</name>
<proteinExistence type="predicted"/>
<evidence type="ECO:0000313" key="2">
    <source>
        <dbReference type="Proteomes" id="UP000503482"/>
    </source>
</evidence>
<dbReference type="RefSeq" id="WP_128359450.1">
    <property type="nucleotide sequence ID" value="NZ_CP053840.1"/>
</dbReference>
<reference evidence="1 2" key="1">
    <citation type="submission" date="2020-05" db="EMBL/GenBank/DDBJ databases">
        <title>Complete genome sequencing of Campylobacter and Arcobacter type strains.</title>
        <authorList>
            <person name="Miller W.G."/>
            <person name="Yee E."/>
        </authorList>
    </citation>
    <scope>NUCLEOTIDE SEQUENCE [LARGE SCALE GENOMIC DNA]</scope>
    <source>
        <strain evidence="1 2">LMG 26156</strain>
    </source>
</reference>
<organism evidence="1 2">
    <name type="scientific">Arcobacter venerupis</name>
    <dbReference type="NCBI Taxonomy" id="1054033"/>
    <lineage>
        <taxon>Bacteria</taxon>
        <taxon>Pseudomonadati</taxon>
        <taxon>Campylobacterota</taxon>
        <taxon>Epsilonproteobacteria</taxon>
        <taxon>Campylobacterales</taxon>
        <taxon>Arcobacteraceae</taxon>
        <taxon>Arcobacter</taxon>
    </lineage>
</organism>
<accession>A0AAE7E487</accession>
<keyword evidence="2" id="KW-1185">Reference proteome</keyword>
<dbReference type="KEGG" id="avp:AVENP_2116"/>
<evidence type="ECO:0000313" key="1">
    <source>
        <dbReference type="EMBL" id="QKF67645.1"/>
    </source>
</evidence>
<dbReference type="AlphaFoldDB" id="A0AAE7E487"/>